<keyword evidence="4" id="KW-1185">Reference proteome</keyword>
<feature type="region of interest" description="Disordered" evidence="1">
    <location>
        <begin position="70"/>
        <end position="97"/>
    </location>
</feature>
<name>A0AAD4QY95_9BILA</name>
<accession>A0AAD4QY95</accession>
<evidence type="ECO:0000313" key="3">
    <source>
        <dbReference type="EMBL" id="KAI1697853.1"/>
    </source>
</evidence>
<gene>
    <name evidence="3" type="ORF">DdX_18251</name>
</gene>
<reference evidence="3" key="1">
    <citation type="submission" date="2022-01" db="EMBL/GenBank/DDBJ databases">
        <title>Genome Sequence Resource for Two Populations of Ditylenchus destructor, the Migratory Endoparasitic Phytonematode.</title>
        <authorList>
            <person name="Zhang H."/>
            <person name="Lin R."/>
            <person name="Xie B."/>
        </authorList>
    </citation>
    <scope>NUCLEOTIDE SEQUENCE</scope>
    <source>
        <strain evidence="3">BazhouSP</strain>
    </source>
</reference>
<keyword evidence="2" id="KW-0732">Signal</keyword>
<evidence type="ECO:0000256" key="1">
    <source>
        <dbReference type="SAM" id="MobiDB-lite"/>
    </source>
</evidence>
<feature type="signal peptide" evidence="2">
    <location>
        <begin position="1"/>
        <end position="23"/>
    </location>
</feature>
<comment type="caution">
    <text evidence="3">The sequence shown here is derived from an EMBL/GenBank/DDBJ whole genome shotgun (WGS) entry which is preliminary data.</text>
</comment>
<organism evidence="3 4">
    <name type="scientific">Ditylenchus destructor</name>
    <dbReference type="NCBI Taxonomy" id="166010"/>
    <lineage>
        <taxon>Eukaryota</taxon>
        <taxon>Metazoa</taxon>
        <taxon>Ecdysozoa</taxon>
        <taxon>Nematoda</taxon>
        <taxon>Chromadorea</taxon>
        <taxon>Rhabditida</taxon>
        <taxon>Tylenchina</taxon>
        <taxon>Tylenchomorpha</taxon>
        <taxon>Sphaerularioidea</taxon>
        <taxon>Anguinidae</taxon>
        <taxon>Anguininae</taxon>
        <taxon>Ditylenchus</taxon>
    </lineage>
</organism>
<evidence type="ECO:0000313" key="4">
    <source>
        <dbReference type="Proteomes" id="UP001201812"/>
    </source>
</evidence>
<evidence type="ECO:0008006" key="5">
    <source>
        <dbReference type="Google" id="ProtNLM"/>
    </source>
</evidence>
<dbReference type="AlphaFoldDB" id="A0AAD4QY95"/>
<dbReference type="EMBL" id="JAKKPZ010000247">
    <property type="protein sequence ID" value="KAI1697853.1"/>
    <property type="molecule type" value="Genomic_DNA"/>
</dbReference>
<evidence type="ECO:0000256" key="2">
    <source>
        <dbReference type="SAM" id="SignalP"/>
    </source>
</evidence>
<sequence length="97" mass="10964">MNCICRALCFVIVISFAVSPVVAPWVCPEHWTGESGRTPYSRDFPPNMHPAFDRELLREAVKEAKRLRTLMTDAENQRPAAPDQNQRHDGAENNNTA</sequence>
<protein>
    <recommendedName>
        <fullName evidence="5">Secreted protein</fullName>
    </recommendedName>
</protein>
<proteinExistence type="predicted"/>
<dbReference type="Proteomes" id="UP001201812">
    <property type="component" value="Unassembled WGS sequence"/>
</dbReference>
<feature type="chain" id="PRO_5042232113" description="Secreted protein" evidence="2">
    <location>
        <begin position="24"/>
        <end position="97"/>
    </location>
</feature>